<feature type="region of interest" description="Disordered" evidence="1">
    <location>
        <begin position="117"/>
        <end position="137"/>
    </location>
</feature>
<dbReference type="EMBL" id="JAHWGI010000295">
    <property type="protein sequence ID" value="KAK3912587.1"/>
    <property type="molecule type" value="Genomic_DNA"/>
</dbReference>
<dbReference type="AlphaFoldDB" id="A0AAE1H0M4"/>
<name>A0AAE1H0M4_9NEOP</name>
<gene>
    <name evidence="2" type="ORF">KUF71_022175</name>
</gene>
<evidence type="ECO:0000313" key="3">
    <source>
        <dbReference type="Proteomes" id="UP001219518"/>
    </source>
</evidence>
<dbReference type="GO" id="GO:0016301">
    <property type="term" value="F:kinase activity"/>
    <property type="evidence" value="ECO:0007669"/>
    <property type="project" value="UniProtKB-KW"/>
</dbReference>
<organism evidence="2 3">
    <name type="scientific">Frankliniella fusca</name>
    <dbReference type="NCBI Taxonomy" id="407009"/>
    <lineage>
        <taxon>Eukaryota</taxon>
        <taxon>Metazoa</taxon>
        <taxon>Ecdysozoa</taxon>
        <taxon>Arthropoda</taxon>
        <taxon>Hexapoda</taxon>
        <taxon>Insecta</taxon>
        <taxon>Pterygota</taxon>
        <taxon>Neoptera</taxon>
        <taxon>Paraneoptera</taxon>
        <taxon>Thysanoptera</taxon>
        <taxon>Terebrantia</taxon>
        <taxon>Thripoidea</taxon>
        <taxon>Thripidae</taxon>
        <taxon>Frankliniella</taxon>
    </lineage>
</organism>
<dbReference type="Proteomes" id="UP001219518">
    <property type="component" value="Unassembled WGS sequence"/>
</dbReference>
<keyword evidence="2" id="KW-0808">Transferase</keyword>
<evidence type="ECO:0000256" key="1">
    <source>
        <dbReference type="SAM" id="MobiDB-lite"/>
    </source>
</evidence>
<proteinExistence type="predicted"/>
<sequence>MLRSVPVVRPRIRGNKHQNVDGISHEPSGSNCTVPKSRVPSHPLPSTASGGVFEDADVEIDQQEPSEPRDDNPIPLPPRDRSRPPTNTKARHQRKHPLIIPATGIARTLAIASRETLSLSSEPADESNAGSHDDSYDQRLACEIDRLDDLDIDTTDGGQEEDSLVTIGYQNGYASMAGEDPVFRLSDHVSCEDLLEFACDGPNSRRTRGKARGVDSDEVRIMGKVLGTNVSVEASLAALNAADWDVHRAIKLVRLQALLQSSLDLADCGQALDSCGWDVARAASWLLANSDVGETTHV</sequence>
<comment type="caution">
    <text evidence="2">The sequence shown here is derived from an EMBL/GenBank/DDBJ whole genome shotgun (WGS) entry which is preliminary data.</text>
</comment>
<reference evidence="2" key="1">
    <citation type="submission" date="2021-07" db="EMBL/GenBank/DDBJ databases">
        <authorList>
            <person name="Catto M.A."/>
            <person name="Jacobson A."/>
            <person name="Kennedy G."/>
            <person name="Labadie P."/>
            <person name="Hunt B.G."/>
            <person name="Srinivasan R."/>
        </authorList>
    </citation>
    <scope>NUCLEOTIDE SEQUENCE</scope>
    <source>
        <strain evidence="2">PL_HMW_Pooled</strain>
        <tissue evidence="2">Head</tissue>
    </source>
</reference>
<feature type="region of interest" description="Disordered" evidence="1">
    <location>
        <begin position="1"/>
        <end position="102"/>
    </location>
</feature>
<keyword evidence="2" id="KW-0418">Kinase</keyword>
<evidence type="ECO:0000313" key="2">
    <source>
        <dbReference type="EMBL" id="KAK3912587.1"/>
    </source>
</evidence>
<protein>
    <submittedName>
        <fullName evidence="2">Activated Cdc42 kinase-like</fullName>
    </submittedName>
</protein>
<feature type="compositionally biased region" description="Acidic residues" evidence="1">
    <location>
        <begin position="54"/>
        <end position="64"/>
    </location>
</feature>
<reference evidence="2" key="2">
    <citation type="journal article" date="2023" name="BMC Genomics">
        <title>Pest status, molecular evolution, and epigenetic factors derived from the genome assembly of Frankliniella fusca, a thysanopteran phytovirus vector.</title>
        <authorList>
            <person name="Catto M.A."/>
            <person name="Labadie P.E."/>
            <person name="Jacobson A.L."/>
            <person name="Kennedy G.G."/>
            <person name="Srinivasan R."/>
            <person name="Hunt B.G."/>
        </authorList>
    </citation>
    <scope>NUCLEOTIDE SEQUENCE</scope>
    <source>
        <strain evidence="2">PL_HMW_Pooled</strain>
    </source>
</reference>
<accession>A0AAE1H0M4</accession>
<feature type="compositionally biased region" description="Basic and acidic residues" evidence="1">
    <location>
        <begin position="66"/>
        <end position="83"/>
    </location>
</feature>
<keyword evidence="3" id="KW-1185">Reference proteome</keyword>